<dbReference type="PANTHER" id="PTHR21599">
    <property type="entry name" value="GLYCERATE KINASE"/>
    <property type="match status" value="1"/>
</dbReference>
<dbReference type="InterPro" id="IPR004381">
    <property type="entry name" value="Glycerate_kinase"/>
</dbReference>
<keyword evidence="2 4" id="KW-0808">Transferase</keyword>
<dbReference type="EMBL" id="VYSA01000008">
    <property type="protein sequence ID" value="KAA9104530.1"/>
    <property type="molecule type" value="Genomic_DNA"/>
</dbReference>
<proteinExistence type="inferred from homology"/>
<protein>
    <submittedName>
        <fullName evidence="5">Glycerate kinase</fullName>
    </submittedName>
</protein>
<reference evidence="6" key="1">
    <citation type="submission" date="2019-09" db="EMBL/GenBank/DDBJ databases">
        <title>Mumia zhuanghuii sp. nov. isolated from the intestinal contents of plateau pika (Ochotona curzoniae) in the Qinghai-Tibet plateau of China.</title>
        <authorList>
            <person name="Tian Z."/>
        </authorList>
    </citation>
    <scope>NUCLEOTIDE SEQUENCE [LARGE SCALE GENOMIC DNA]</scope>
    <source>
        <strain evidence="6">JCM 30598</strain>
    </source>
</reference>
<name>A0A5J5IW22_9MICO</name>
<keyword evidence="6" id="KW-1185">Reference proteome</keyword>
<dbReference type="Gene3D" id="3.90.1510.10">
    <property type="entry name" value="Glycerate kinase, domain 2"/>
    <property type="match status" value="1"/>
</dbReference>
<dbReference type="AlphaFoldDB" id="A0A5J5IW22"/>
<dbReference type="Pfam" id="PF02595">
    <property type="entry name" value="Gly_kinase"/>
    <property type="match status" value="1"/>
</dbReference>
<keyword evidence="3 4" id="KW-0418">Kinase</keyword>
<dbReference type="PIRSF" id="PIRSF006078">
    <property type="entry name" value="GlxK"/>
    <property type="match status" value="1"/>
</dbReference>
<dbReference type="GO" id="GO:0008887">
    <property type="term" value="F:glycerate kinase activity"/>
    <property type="evidence" value="ECO:0007669"/>
    <property type="project" value="UniProtKB-UniRule"/>
</dbReference>
<evidence type="ECO:0000313" key="5">
    <source>
        <dbReference type="EMBL" id="KAA9104530.1"/>
    </source>
</evidence>
<sequence>MRVVLAPDSFKGSITAADAANALADGWRATDPSAEILTRPMADGGEGTLAAFATAIPNSTRMPITVTGPHGRPVEASWLLLPPADDAPTGTAIVELASTSGIELLGSDLLPLDAHSLGFGQAIAAALAHGAPENRVSRLVLGIGSSASTDGGTGMLTALGARFADTKGRTIPLGNRGLETVAAADLTGLQPPPPGGVRVLSDVTNPLLGTLGSAAIFGPQKGLSTAAVPSSNTRLARLAKMLPADPGTSGAGAAGGVGFGLLAWGARLVPGAAEVAELINLREALTQASVVVTGEGSFDGQSAAGKAPTHVAALAAELGVPVVLVAGRIAPDADTSAFAAHVSLTAVAGDGRAARANPRRWLRQVGATLAEKFN</sequence>
<evidence type="ECO:0000256" key="4">
    <source>
        <dbReference type="PIRNR" id="PIRNR006078"/>
    </source>
</evidence>
<accession>A0A5J5IW22</accession>
<dbReference type="Proteomes" id="UP000325827">
    <property type="component" value="Unassembled WGS sequence"/>
</dbReference>
<evidence type="ECO:0000256" key="3">
    <source>
        <dbReference type="ARBA" id="ARBA00022777"/>
    </source>
</evidence>
<dbReference type="OrthoDB" id="9774290at2"/>
<organism evidence="5 6">
    <name type="scientific">Microbacterium rhizomatis</name>
    <dbReference type="NCBI Taxonomy" id="1631477"/>
    <lineage>
        <taxon>Bacteria</taxon>
        <taxon>Bacillati</taxon>
        <taxon>Actinomycetota</taxon>
        <taxon>Actinomycetes</taxon>
        <taxon>Micrococcales</taxon>
        <taxon>Microbacteriaceae</taxon>
        <taxon>Microbacterium</taxon>
    </lineage>
</organism>
<dbReference type="SUPFAM" id="SSF110738">
    <property type="entry name" value="Glycerate kinase I"/>
    <property type="match status" value="1"/>
</dbReference>
<dbReference type="InterPro" id="IPR036129">
    <property type="entry name" value="Glycerate_kinase_sf"/>
</dbReference>
<evidence type="ECO:0000256" key="2">
    <source>
        <dbReference type="ARBA" id="ARBA00022679"/>
    </source>
</evidence>
<dbReference type="Gene3D" id="3.40.50.10350">
    <property type="entry name" value="Glycerate kinase, domain 1"/>
    <property type="match status" value="1"/>
</dbReference>
<dbReference type="RefSeq" id="WP_150450741.1">
    <property type="nucleotide sequence ID" value="NZ_VYSA01000008.1"/>
</dbReference>
<dbReference type="InterPro" id="IPR018197">
    <property type="entry name" value="Glycerate_kinase_RE-like"/>
</dbReference>
<dbReference type="PANTHER" id="PTHR21599:SF0">
    <property type="entry name" value="GLYCERATE KINASE"/>
    <property type="match status" value="1"/>
</dbReference>
<comment type="caution">
    <text evidence="5">The sequence shown here is derived from an EMBL/GenBank/DDBJ whole genome shotgun (WGS) entry which is preliminary data.</text>
</comment>
<evidence type="ECO:0000313" key="6">
    <source>
        <dbReference type="Proteomes" id="UP000325827"/>
    </source>
</evidence>
<gene>
    <name evidence="5" type="ORF">F6B43_19375</name>
</gene>
<evidence type="ECO:0000256" key="1">
    <source>
        <dbReference type="ARBA" id="ARBA00006284"/>
    </source>
</evidence>
<dbReference type="InterPro" id="IPR018193">
    <property type="entry name" value="Glyc_kinase_flavodox-like_fold"/>
</dbReference>
<dbReference type="GO" id="GO:0031388">
    <property type="term" value="P:organic acid phosphorylation"/>
    <property type="evidence" value="ECO:0007669"/>
    <property type="project" value="UniProtKB-UniRule"/>
</dbReference>
<comment type="similarity">
    <text evidence="1 4">Belongs to the glycerate kinase type-1 family.</text>
</comment>
<dbReference type="NCBIfam" id="TIGR00045">
    <property type="entry name" value="glycerate kinase"/>
    <property type="match status" value="1"/>
</dbReference>